<sequence length="324" mass="35255">MITDSSVNNKASCGKAGAGAPAPIALPPHLDTSALKHTPTPTPRQPLPKRASRDSLVSLQQLAARAGSAANRHPHTARISTHTHGVRKYIDADASRYAQKKRAQPPSLSEVPTASLQYMRPGAVFSGCQVSGYKRYRVSVEIWRAEFPADTPQSGSHTPHVAGQLTIRGLTPANPCMSTYFEGYAVTGGAATGAPGGFFSRGWPAALRDMTASDATDAEHWMRFPACKQLSAKHGKLPQHIPDYSQQRYVYMRWKEKFMLPDPEADGVAGASYDGFYYIVLDQQEGTVQGYYYQEQADKFQHLELRCEGAAPAPAPLACDFEMA</sequence>
<feature type="compositionally biased region" description="Low complexity" evidence="2">
    <location>
        <begin position="11"/>
        <end position="23"/>
    </location>
</feature>
<dbReference type="Proteomes" id="UP001377567">
    <property type="component" value="Unassembled WGS sequence"/>
</dbReference>
<feature type="compositionally biased region" description="Polar residues" evidence="2">
    <location>
        <begin position="1"/>
        <end position="10"/>
    </location>
</feature>
<comment type="similarity">
    <text evidence="1">Belongs to the GID4/VID24 family.</text>
</comment>
<organism evidence="3 4">
    <name type="scientific">Maudiozyma humilis</name>
    <name type="common">Sour dough yeast</name>
    <name type="synonym">Kazachstania humilis</name>
    <dbReference type="NCBI Taxonomy" id="51915"/>
    <lineage>
        <taxon>Eukaryota</taxon>
        <taxon>Fungi</taxon>
        <taxon>Dikarya</taxon>
        <taxon>Ascomycota</taxon>
        <taxon>Saccharomycotina</taxon>
        <taxon>Saccharomycetes</taxon>
        <taxon>Saccharomycetales</taxon>
        <taxon>Saccharomycetaceae</taxon>
        <taxon>Maudiozyma</taxon>
    </lineage>
</organism>
<keyword evidence="4" id="KW-1185">Reference proteome</keyword>
<dbReference type="Pfam" id="PF09783">
    <property type="entry name" value="Vac_ImportDeg"/>
    <property type="match status" value="1"/>
</dbReference>
<dbReference type="GO" id="GO:0005773">
    <property type="term" value="C:vacuole"/>
    <property type="evidence" value="ECO:0007669"/>
    <property type="project" value="GOC"/>
</dbReference>
<dbReference type="AlphaFoldDB" id="A0AAV5RUE8"/>
<feature type="region of interest" description="Disordered" evidence="2">
    <location>
        <begin position="1"/>
        <end position="85"/>
    </location>
</feature>
<evidence type="ECO:0000256" key="2">
    <source>
        <dbReference type="SAM" id="MobiDB-lite"/>
    </source>
</evidence>
<comment type="caution">
    <text evidence="3">The sequence shown here is derived from an EMBL/GenBank/DDBJ whole genome shotgun (WGS) entry which is preliminary data.</text>
</comment>
<dbReference type="GO" id="GO:0043161">
    <property type="term" value="P:proteasome-mediated ubiquitin-dependent protein catabolic process"/>
    <property type="evidence" value="ECO:0007669"/>
    <property type="project" value="TreeGrafter"/>
</dbReference>
<name>A0AAV5RUE8_MAUHU</name>
<evidence type="ECO:0000313" key="4">
    <source>
        <dbReference type="Proteomes" id="UP001377567"/>
    </source>
</evidence>
<dbReference type="PANTHER" id="PTHR14534">
    <property type="entry name" value="VACUOLAR IMPORT AND DEGRADATION PROTEIN 24"/>
    <property type="match status" value="1"/>
</dbReference>
<evidence type="ECO:0000313" key="3">
    <source>
        <dbReference type="EMBL" id="GMM54266.1"/>
    </source>
</evidence>
<accession>A0AAV5RUE8</accession>
<dbReference type="GO" id="GO:0007039">
    <property type="term" value="P:protein catabolic process in the vacuole"/>
    <property type="evidence" value="ECO:0007669"/>
    <property type="project" value="TreeGrafter"/>
</dbReference>
<proteinExistence type="inferred from homology"/>
<evidence type="ECO:0000256" key="1">
    <source>
        <dbReference type="ARBA" id="ARBA00061469"/>
    </source>
</evidence>
<reference evidence="3 4" key="1">
    <citation type="journal article" date="2023" name="Elife">
        <title>Identification of key yeast species and microbe-microbe interactions impacting larval growth of Drosophila in the wild.</title>
        <authorList>
            <person name="Mure A."/>
            <person name="Sugiura Y."/>
            <person name="Maeda R."/>
            <person name="Honda K."/>
            <person name="Sakurai N."/>
            <person name="Takahashi Y."/>
            <person name="Watada M."/>
            <person name="Katoh T."/>
            <person name="Gotoh A."/>
            <person name="Gotoh Y."/>
            <person name="Taniguchi I."/>
            <person name="Nakamura K."/>
            <person name="Hayashi T."/>
            <person name="Katayama T."/>
            <person name="Uemura T."/>
            <person name="Hattori Y."/>
        </authorList>
    </citation>
    <scope>NUCLEOTIDE SEQUENCE [LARGE SCALE GENOMIC DNA]</scope>
    <source>
        <strain evidence="3 4">KH-74</strain>
    </source>
</reference>
<dbReference type="GO" id="GO:0006623">
    <property type="term" value="P:protein targeting to vacuole"/>
    <property type="evidence" value="ECO:0007669"/>
    <property type="project" value="TreeGrafter"/>
</dbReference>
<dbReference type="EMBL" id="BTGD01000001">
    <property type="protein sequence ID" value="GMM54266.1"/>
    <property type="molecule type" value="Genomic_DNA"/>
</dbReference>
<dbReference type="GO" id="GO:0034657">
    <property type="term" value="C:GID complex"/>
    <property type="evidence" value="ECO:0007669"/>
    <property type="project" value="TreeGrafter"/>
</dbReference>
<dbReference type="PANTHER" id="PTHR14534:SF3">
    <property type="entry name" value="GID COMPLEX SUBUNIT 4 HOMOLOG"/>
    <property type="match status" value="1"/>
</dbReference>
<protein>
    <submittedName>
        <fullName evidence="3">Glucose-induced degradation complex subunit</fullName>
    </submittedName>
</protein>
<dbReference type="InterPro" id="IPR018618">
    <property type="entry name" value="GID4/10-like"/>
</dbReference>
<dbReference type="GO" id="GO:0045721">
    <property type="term" value="P:negative regulation of gluconeogenesis"/>
    <property type="evidence" value="ECO:0007669"/>
    <property type="project" value="TreeGrafter"/>
</dbReference>
<gene>
    <name evidence="3" type="ORF">DAKH74_008820</name>
</gene>